<dbReference type="InterPro" id="IPR036412">
    <property type="entry name" value="HAD-like_sf"/>
</dbReference>
<evidence type="ECO:0000313" key="1">
    <source>
        <dbReference type="EMBL" id="ASJ74303.1"/>
    </source>
</evidence>
<dbReference type="Pfam" id="PF13344">
    <property type="entry name" value="Hydrolase_6"/>
    <property type="match status" value="1"/>
</dbReference>
<dbReference type="Pfam" id="PF13242">
    <property type="entry name" value="Hydrolase_like"/>
    <property type="match status" value="1"/>
</dbReference>
<dbReference type="InterPro" id="IPR006356">
    <property type="entry name" value="HAD-SF_hydro_IIA_hyp3"/>
</dbReference>
<dbReference type="OrthoDB" id="148966at2"/>
<dbReference type="Gene3D" id="3.40.50.1000">
    <property type="entry name" value="HAD superfamily/HAD-like"/>
    <property type="match status" value="2"/>
</dbReference>
<keyword evidence="2" id="KW-1185">Reference proteome</keyword>
<dbReference type="EMBL" id="CP018632">
    <property type="protein sequence ID" value="ASJ74303.1"/>
    <property type="molecule type" value="Genomic_DNA"/>
</dbReference>
<protein>
    <submittedName>
        <fullName evidence="1">Phosphoglycolate phosphatase</fullName>
        <ecNumber evidence="1">3.1.3.18</ecNumber>
    </submittedName>
</protein>
<evidence type="ECO:0000313" key="2">
    <source>
        <dbReference type="Proteomes" id="UP000250079"/>
    </source>
</evidence>
<dbReference type="PANTHER" id="PTHR19288:SF90">
    <property type="entry name" value="OS08G0542600 PROTEIN"/>
    <property type="match status" value="1"/>
</dbReference>
<dbReference type="SUPFAM" id="SSF56784">
    <property type="entry name" value="HAD-like"/>
    <property type="match status" value="1"/>
</dbReference>
<dbReference type="RefSeq" id="WP_088919353.1">
    <property type="nucleotide sequence ID" value="NZ_CP018632.1"/>
</dbReference>
<dbReference type="GO" id="GO:0008967">
    <property type="term" value="F:phosphoglycolate phosphatase activity"/>
    <property type="evidence" value="ECO:0007669"/>
    <property type="project" value="UniProtKB-EC"/>
</dbReference>
<proteinExistence type="predicted"/>
<dbReference type="Proteomes" id="UP000250079">
    <property type="component" value="Chromosome"/>
</dbReference>
<dbReference type="GO" id="GO:0005737">
    <property type="term" value="C:cytoplasm"/>
    <property type="evidence" value="ECO:0007669"/>
    <property type="project" value="TreeGrafter"/>
</dbReference>
<dbReference type="NCBIfam" id="TIGR01459">
    <property type="entry name" value="HAD-SF-IIA-hyp4"/>
    <property type="match status" value="1"/>
</dbReference>
<dbReference type="InterPro" id="IPR023214">
    <property type="entry name" value="HAD_sf"/>
</dbReference>
<name>A0A2Z2NSR4_9GAMM</name>
<gene>
    <name evidence="1" type="primary">gph_2</name>
    <name evidence="1" type="ORF">IMCC3135_21130</name>
</gene>
<dbReference type="InterPro" id="IPR006357">
    <property type="entry name" value="HAD-SF_hydro_IIA"/>
</dbReference>
<dbReference type="PANTHER" id="PTHR19288">
    <property type="entry name" value="4-NITROPHENYLPHOSPHATASE-RELATED"/>
    <property type="match status" value="1"/>
</dbReference>
<sequence length="294" mass="31916">MVENEVGKQKIEMTGFKSITGIEELLERYDTFLVDQFGVLLHDRGAYPHAPDTLRRLSALGKRVVLLSNSGQRSAPNIQRLLSLGFSRSSFETVLTSGELAHSYLMNLPEAGLSRNVAVLVIAENPAAHLDALPLRVARNSEEAQLLLIAGSDPRHVSLESYRTLLAPLADKGIHCLCTNPDTIRLSQFGTTYGPGAVAELYEALGGTVHRIGKPYPMMYAAAFDWLGDVDQSGVVCVGDSPVHDIAGAQQAGLDSVLIRSGIHADESLGEIYNQCVQLQALPDFVLERYQFAS</sequence>
<accession>A0A2Z2NSR4</accession>
<dbReference type="EC" id="3.1.3.18" evidence="1"/>
<reference evidence="1 2" key="1">
    <citation type="submission" date="2016-12" db="EMBL/GenBank/DDBJ databases">
        <authorList>
            <person name="Song W.-J."/>
            <person name="Kurnit D.M."/>
        </authorList>
    </citation>
    <scope>NUCLEOTIDE SEQUENCE [LARGE SCALE GENOMIC DNA]</scope>
    <source>
        <strain evidence="1 2">IMCC3135</strain>
    </source>
</reference>
<dbReference type="KEGG" id="gai:IMCC3135_21130"/>
<keyword evidence="1" id="KW-0378">Hydrolase</keyword>
<dbReference type="NCBIfam" id="TIGR01460">
    <property type="entry name" value="HAD-SF-IIA"/>
    <property type="match status" value="1"/>
</dbReference>
<dbReference type="AlphaFoldDB" id="A0A2Z2NSR4"/>
<organism evidence="1 2">
    <name type="scientific">Granulosicoccus antarcticus IMCC3135</name>
    <dbReference type="NCBI Taxonomy" id="1192854"/>
    <lineage>
        <taxon>Bacteria</taxon>
        <taxon>Pseudomonadati</taxon>
        <taxon>Pseudomonadota</taxon>
        <taxon>Gammaproteobacteria</taxon>
        <taxon>Chromatiales</taxon>
        <taxon>Granulosicoccaceae</taxon>
        <taxon>Granulosicoccus</taxon>
    </lineage>
</organism>